<evidence type="ECO:0000256" key="6">
    <source>
        <dbReference type="ARBA" id="ARBA00023136"/>
    </source>
</evidence>
<feature type="transmembrane region" description="Helical" evidence="7">
    <location>
        <begin position="259"/>
        <end position="284"/>
    </location>
</feature>
<feature type="transmembrane region" description="Helical" evidence="7">
    <location>
        <begin position="345"/>
        <end position="365"/>
    </location>
</feature>
<name>A0ABZ0QND5_9FIRM</name>
<feature type="transmembrane region" description="Helical" evidence="7">
    <location>
        <begin position="304"/>
        <end position="324"/>
    </location>
</feature>
<keyword evidence="5 7" id="KW-1133">Transmembrane helix</keyword>
<evidence type="ECO:0000313" key="9">
    <source>
        <dbReference type="EMBL" id="WPD19006.1"/>
    </source>
</evidence>
<feature type="transmembrane region" description="Helical" evidence="7">
    <location>
        <begin position="132"/>
        <end position="154"/>
    </location>
</feature>
<comment type="subcellular location">
    <subcellularLocation>
        <location evidence="1">Cell membrane</location>
        <topology evidence="1">Multi-pass membrane protein</topology>
    </subcellularLocation>
</comment>
<feature type="transmembrane region" description="Helical" evidence="7">
    <location>
        <begin position="226"/>
        <end position="247"/>
    </location>
</feature>
<keyword evidence="4 7" id="KW-0812">Transmembrane</keyword>
<gene>
    <name evidence="9" type="ORF">Q5761_11755</name>
</gene>
<sequence>MLNSPAMFVVLALIAYGIAYFVYGRWYDRTVWQPDANRTTPAHMYTDGVEYFPVSRYVLWGYQYKSVAALGPILGPFVALQFGWVPALLWIIFGNFFIGWLQDYGSIMLSVRNQGRSFGPITYEFTGAAGRSTLLGFILFYLLIISATFIQLIAVFWNTFAGSFVATVGIILTGVICGQLLYKRRMNVGAVTLLAFVLMILSFWLGSTEVGRAVRLNLGAQGALNFNVWVWAALCCAILYVASILPLPTFIQPFNYVSFFPAMFAVLVILLGALITPITGVTLAQPGWKGFWGPAGSFAAGGNPMWPVLFTAIACGAISGWHSLVSSSSTAKQLDVEPDAHPVGAGAMLGEGLLALVSLASYMVLSPERIAELGGASVGAWVYGATLLTEPILGLFMSDAAIQVFYGTVLVIYAITVQALVTRFWRLVSVEVFGEGILAQKHVSTFVGLLLPWIMAVSGSWNNIWLFFGGSNQLLAGLALMLITIHLARVKAPTRYTLLPALFMIVTTLAAIAVQTIRFLQAALGGPAKTLTQDPLKTMAPTVANLIDWASVLIGVALFVLGLRMAILTLQAYSRAKAGMLAQPQAAPGD</sequence>
<organism evidence="9 10">
    <name type="scientific">Thermaerobacter composti</name>
    <dbReference type="NCBI Taxonomy" id="554949"/>
    <lineage>
        <taxon>Bacteria</taxon>
        <taxon>Bacillati</taxon>
        <taxon>Bacillota</taxon>
        <taxon>Clostridia</taxon>
        <taxon>Eubacteriales</taxon>
        <taxon>Clostridiales Family XVII. Incertae Sedis</taxon>
        <taxon>Thermaerobacter</taxon>
    </lineage>
</organism>
<feature type="transmembrane region" description="Helical" evidence="7">
    <location>
        <begin position="6"/>
        <end position="23"/>
    </location>
</feature>
<evidence type="ECO:0000256" key="7">
    <source>
        <dbReference type="SAM" id="Phobius"/>
    </source>
</evidence>
<protein>
    <submittedName>
        <fullName evidence="9">Carbon starvation CstA family protein</fullName>
    </submittedName>
</protein>
<proteinExistence type="inferred from homology"/>
<feature type="transmembrane region" description="Helical" evidence="7">
    <location>
        <begin position="400"/>
        <end position="421"/>
    </location>
</feature>
<accession>A0ABZ0QND5</accession>
<evidence type="ECO:0000256" key="2">
    <source>
        <dbReference type="ARBA" id="ARBA00007755"/>
    </source>
</evidence>
<dbReference type="EMBL" id="CP132508">
    <property type="protein sequence ID" value="WPD19006.1"/>
    <property type="molecule type" value="Genomic_DNA"/>
</dbReference>
<comment type="similarity">
    <text evidence="2">Belongs to the peptide transporter carbon starvation (CstA) (TC 2.A.114) family.</text>
</comment>
<dbReference type="PANTHER" id="PTHR30252:SF0">
    <property type="entry name" value="PEPTIDE TRANSPORTER CSTA"/>
    <property type="match status" value="1"/>
</dbReference>
<evidence type="ECO:0000256" key="5">
    <source>
        <dbReference type="ARBA" id="ARBA00022989"/>
    </source>
</evidence>
<feature type="transmembrane region" description="Helical" evidence="7">
    <location>
        <begin position="188"/>
        <end position="206"/>
    </location>
</feature>
<evidence type="ECO:0000256" key="3">
    <source>
        <dbReference type="ARBA" id="ARBA00022475"/>
    </source>
</evidence>
<keyword evidence="6 7" id="KW-0472">Membrane</keyword>
<feature type="transmembrane region" description="Helical" evidence="7">
    <location>
        <begin position="497"/>
        <end position="517"/>
    </location>
</feature>
<dbReference type="Proteomes" id="UP001304683">
    <property type="component" value="Chromosome"/>
</dbReference>
<dbReference type="Pfam" id="PF02554">
    <property type="entry name" value="CstA"/>
    <property type="match status" value="2"/>
</dbReference>
<keyword evidence="10" id="KW-1185">Reference proteome</keyword>
<evidence type="ECO:0000256" key="1">
    <source>
        <dbReference type="ARBA" id="ARBA00004651"/>
    </source>
</evidence>
<evidence type="ECO:0000313" key="10">
    <source>
        <dbReference type="Proteomes" id="UP001304683"/>
    </source>
</evidence>
<feature type="domain" description="CstA N-terminal" evidence="8">
    <location>
        <begin position="6"/>
        <end position="373"/>
    </location>
</feature>
<reference evidence="9 10" key="1">
    <citation type="submission" date="2023-08" db="EMBL/GenBank/DDBJ databases">
        <title>Genome sequence of Thermaerobacter compostii strain Ins1, a spore-forming filamentous bacterium isolated from a deep geothermal reservoir.</title>
        <authorList>
            <person name="Bregnard D."/>
            <person name="Gonzalez D."/>
            <person name="Junier P."/>
        </authorList>
    </citation>
    <scope>NUCLEOTIDE SEQUENCE [LARGE SCALE GENOMIC DNA]</scope>
    <source>
        <strain evidence="9 10">Ins1</strain>
    </source>
</reference>
<evidence type="ECO:0000256" key="4">
    <source>
        <dbReference type="ARBA" id="ARBA00022692"/>
    </source>
</evidence>
<feature type="transmembrane region" description="Helical" evidence="7">
    <location>
        <begin position="464"/>
        <end position="485"/>
    </location>
</feature>
<dbReference type="InterPro" id="IPR003706">
    <property type="entry name" value="CstA_N"/>
</dbReference>
<dbReference type="InterPro" id="IPR051605">
    <property type="entry name" value="CstA"/>
</dbReference>
<feature type="transmembrane region" description="Helical" evidence="7">
    <location>
        <begin position="160"/>
        <end position="181"/>
    </location>
</feature>
<dbReference type="RefSeq" id="WP_318750689.1">
    <property type="nucleotide sequence ID" value="NZ_CP132508.1"/>
</dbReference>
<evidence type="ECO:0000259" key="8">
    <source>
        <dbReference type="Pfam" id="PF02554"/>
    </source>
</evidence>
<feature type="transmembrane region" description="Helical" evidence="7">
    <location>
        <begin position="549"/>
        <end position="570"/>
    </location>
</feature>
<dbReference type="PANTHER" id="PTHR30252">
    <property type="entry name" value="INNER MEMBRANE PEPTIDE TRANSPORTER"/>
    <property type="match status" value="1"/>
</dbReference>
<feature type="domain" description="CstA N-terminal" evidence="8">
    <location>
        <begin position="381"/>
        <end position="511"/>
    </location>
</feature>
<keyword evidence="3" id="KW-1003">Cell membrane</keyword>